<protein>
    <submittedName>
        <fullName evidence="2">Large ribosomal subunit protein mL53</fullName>
    </submittedName>
</protein>
<evidence type="ECO:0000313" key="1">
    <source>
        <dbReference type="Proteomes" id="UP000887576"/>
    </source>
</evidence>
<name>A0AC34QD48_9BILA</name>
<proteinExistence type="predicted"/>
<organism evidence="1 2">
    <name type="scientific">Panagrolaimus sp. JU765</name>
    <dbReference type="NCBI Taxonomy" id="591449"/>
    <lineage>
        <taxon>Eukaryota</taxon>
        <taxon>Metazoa</taxon>
        <taxon>Ecdysozoa</taxon>
        <taxon>Nematoda</taxon>
        <taxon>Chromadorea</taxon>
        <taxon>Rhabditida</taxon>
        <taxon>Tylenchina</taxon>
        <taxon>Panagrolaimomorpha</taxon>
        <taxon>Panagrolaimoidea</taxon>
        <taxon>Panagrolaimidae</taxon>
        <taxon>Panagrolaimus</taxon>
    </lineage>
</organism>
<dbReference type="Proteomes" id="UP000887576">
    <property type="component" value="Unplaced"/>
</dbReference>
<reference evidence="2" key="1">
    <citation type="submission" date="2022-11" db="UniProtKB">
        <authorList>
            <consortium name="WormBaseParasite"/>
        </authorList>
    </citation>
    <scope>IDENTIFICATION</scope>
</reference>
<dbReference type="WBParaSite" id="JU765_v2.g15367.t1">
    <property type="protein sequence ID" value="JU765_v2.g15367.t1"/>
    <property type="gene ID" value="JU765_v2.g15367"/>
</dbReference>
<evidence type="ECO:0000313" key="2">
    <source>
        <dbReference type="WBParaSite" id="JU765_v2.g15367.t1"/>
    </source>
</evidence>
<accession>A0AC34QD48</accession>
<sequence length="125" mass="14474">MWESIRYGVRWKPKERFSLAARALNLKDVSSVHISMDPFHPQTNSLRYFWHAITTTKIKMTNPKLKLTTEIRNDGKEPFFVADLVDKRKLIFKTAGMEPMDVLMRFNKLTGNPELGNAGMRIPPP</sequence>